<dbReference type="Proteomes" id="UP000190460">
    <property type="component" value="Unassembled WGS sequence"/>
</dbReference>
<evidence type="ECO:0000313" key="1">
    <source>
        <dbReference type="EMBL" id="SKA81108.1"/>
    </source>
</evidence>
<name>A0A1T4WW66_9GAMM</name>
<dbReference type="AlphaFoldDB" id="A0A1T4WW66"/>
<proteinExistence type="predicted"/>
<evidence type="ECO:0000313" key="2">
    <source>
        <dbReference type="Proteomes" id="UP000190460"/>
    </source>
</evidence>
<sequence>MDTDNRLREFAAWLLHDQPDAEPNTSLEWLIEQPADTHFRAVMFRAVNLLCYEKDQWFLLGWREKSPTWPRLIEPLHQVGLEQGTVARLVGGEVIRLAVARVGDLWDISE</sequence>
<protein>
    <submittedName>
        <fullName evidence="1">Uncharacterized protein</fullName>
    </submittedName>
</protein>
<dbReference type="STRING" id="92487.SAMN02745130_02166"/>
<gene>
    <name evidence="1" type="ORF">SAMN02745130_02166</name>
</gene>
<dbReference type="EMBL" id="FUYB01000009">
    <property type="protein sequence ID" value="SKA81108.1"/>
    <property type="molecule type" value="Genomic_DNA"/>
</dbReference>
<reference evidence="1 2" key="1">
    <citation type="submission" date="2017-02" db="EMBL/GenBank/DDBJ databases">
        <authorList>
            <person name="Peterson S.W."/>
        </authorList>
    </citation>
    <scope>NUCLEOTIDE SEQUENCE [LARGE SCALE GENOMIC DNA]</scope>
    <source>
        <strain evidence="1 2">ATCC 49788</strain>
    </source>
</reference>
<dbReference type="RefSeq" id="WP_078922636.1">
    <property type="nucleotide sequence ID" value="NZ_FUYB01000009.1"/>
</dbReference>
<accession>A0A1T4WW66</accession>
<organism evidence="1 2">
    <name type="scientific">Thiothrix eikelboomii</name>
    <dbReference type="NCBI Taxonomy" id="92487"/>
    <lineage>
        <taxon>Bacteria</taxon>
        <taxon>Pseudomonadati</taxon>
        <taxon>Pseudomonadota</taxon>
        <taxon>Gammaproteobacteria</taxon>
        <taxon>Thiotrichales</taxon>
        <taxon>Thiotrichaceae</taxon>
        <taxon>Thiothrix</taxon>
    </lineage>
</organism>
<keyword evidence="2" id="KW-1185">Reference proteome</keyword>